<sequence length="156" mass="17414">MAKEKKAKKTNIARPTTFCDERFRETETPPFEDRDGAEQLKQARRSEGPVIGIHLQAPEVLSVAVDRSRGGCGLLYRAVHRVGIEPAFPLRGLFEKPQPIVTDPARYDCATERETPFVCGDGHGDRLRFAKIVGGGSDRCPTRNREGADEQDREHV</sequence>
<protein>
    <submittedName>
        <fullName evidence="1">Uncharacterized protein</fullName>
    </submittedName>
</protein>
<evidence type="ECO:0000313" key="1">
    <source>
        <dbReference type="EMBL" id="KKL49088.1"/>
    </source>
</evidence>
<organism evidence="1">
    <name type="scientific">marine sediment metagenome</name>
    <dbReference type="NCBI Taxonomy" id="412755"/>
    <lineage>
        <taxon>unclassified sequences</taxon>
        <taxon>metagenomes</taxon>
        <taxon>ecological metagenomes</taxon>
    </lineage>
</organism>
<name>A0A0F9CIG4_9ZZZZ</name>
<dbReference type="EMBL" id="LAZR01033087">
    <property type="protein sequence ID" value="KKL49088.1"/>
    <property type="molecule type" value="Genomic_DNA"/>
</dbReference>
<proteinExistence type="predicted"/>
<comment type="caution">
    <text evidence="1">The sequence shown here is derived from an EMBL/GenBank/DDBJ whole genome shotgun (WGS) entry which is preliminary data.</text>
</comment>
<reference evidence="1" key="1">
    <citation type="journal article" date="2015" name="Nature">
        <title>Complex archaea that bridge the gap between prokaryotes and eukaryotes.</title>
        <authorList>
            <person name="Spang A."/>
            <person name="Saw J.H."/>
            <person name="Jorgensen S.L."/>
            <person name="Zaremba-Niedzwiedzka K."/>
            <person name="Martijn J."/>
            <person name="Lind A.E."/>
            <person name="van Eijk R."/>
            <person name="Schleper C."/>
            <person name="Guy L."/>
            <person name="Ettema T.J."/>
        </authorList>
    </citation>
    <scope>NUCLEOTIDE SEQUENCE</scope>
</reference>
<accession>A0A0F9CIG4</accession>
<dbReference type="AlphaFoldDB" id="A0A0F9CIG4"/>
<gene>
    <name evidence="1" type="ORF">LCGC14_2318990</name>
</gene>